<dbReference type="Proteomes" id="UP000284338">
    <property type="component" value="Unassembled WGS sequence"/>
</dbReference>
<proteinExistence type="predicted"/>
<dbReference type="GO" id="GO:0015421">
    <property type="term" value="F:ABC-type oligopeptide transporter activity"/>
    <property type="evidence" value="ECO:0007669"/>
    <property type="project" value="TreeGrafter"/>
</dbReference>
<feature type="transmembrane region" description="Helical" evidence="8">
    <location>
        <begin position="289"/>
        <end position="322"/>
    </location>
</feature>
<dbReference type="Pfam" id="PF03412">
    <property type="entry name" value="Peptidase_C39"/>
    <property type="match status" value="1"/>
</dbReference>
<evidence type="ECO:0000259" key="9">
    <source>
        <dbReference type="PROSITE" id="PS50893"/>
    </source>
</evidence>
<evidence type="ECO:0000256" key="2">
    <source>
        <dbReference type="ARBA" id="ARBA00022692"/>
    </source>
</evidence>
<dbReference type="GO" id="GO:0005524">
    <property type="term" value="F:ATP binding"/>
    <property type="evidence" value="ECO:0007669"/>
    <property type="project" value="UniProtKB-KW"/>
</dbReference>
<feature type="domain" description="ABC transmembrane type-1" evidence="10">
    <location>
        <begin position="168"/>
        <end position="424"/>
    </location>
</feature>
<sequence length="708" mass="77202">MGNIIPTPVFQSEINECGLACIAMLAETQGISAPLTELRDRYPASQHGTSLAALCEILSELAVPTYPVAFEHQDLAALPLPAILHYGAGHYVLLAYRQGDYVCVMNPALGQQLLPFDALKAEISGYALVLDRDGAPVAATNVKRSGRWHAFSSLSMKDTAAIAGIYRLAAMTFFISLTLFIMPVMVGNAINQVFSSAGETDFPYFYYLLAFLVSTVLALAARMVIERFIKNFVLLHSAAGFSRLLDNSLNFFNKRAPGEIFSRFISWQMAAGQKIELDNSLRTDWIIGAIALAVMCYLSPMLALVPVAGMLLMGMVSVWAIYRDRHYTQQLQGKGAAQNDFILETIQGFSTIKSAGLAGQRQEGFAAHALSLFTCLQQQKVYEQVKGSIYQLIGSLEMVFFMLLALPLLKSGALSLGAFFAYSFIREIFTSYTSKIFFSVLHKNQLHVIDERARDLFPAPPASAGRSTCQVRDFNARLRYSSLTFAYDAGQPVLRDMSLALMRGECIAITGGSGAGKSTLLKVISCLLTPQQGWLELDGQPVEGSAAQGLFFLQSQEDILFNASVLQNVTLFAPSMPGQLARVEQVLRGLGLAAAVAKLPGGVNALVRESHAGLSLGQRQRLLLARAMYSNNPVLMLDEPTANLDEDTAGLVVATLLAHCREHGKTLITVTHNRRLLPLFDRVLHMADGRLETVTFAEAALQHHAAVE</sequence>
<dbReference type="Pfam" id="PF00005">
    <property type="entry name" value="ABC_tran"/>
    <property type="match status" value="1"/>
</dbReference>
<feature type="transmembrane region" description="Helical" evidence="8">
    <location>
        <begin position="204"/>
        <end position="225"/>
    </location>
</feature>
<dbReference type="RefSeq" id="WP_119805225.1">
    <property type="nucleotide sequence ID" value="NZ_QYYG01000009.1"/>
</dbReference>
<keyword evidence="4" id="KW-0378">Hydrolase</keyword>
<dbReference type="PANTHER" id="PTHR43394">
    <property type="entry name" value="ATP-DEPENDENT PERMEASE MDL1, MITOCHONDRIAL"/>
    <property type="match status" value="1"/>
</dbReference>
<dbReference type="EMBL" id="QYYG01000009">
    <property type="protein sequence ID" value="RJF53494.1"/>
    <property type="molecule type" value="Genomic_DNA"/>
</dbReference>
<keyword evidence="3" id="KW-0547">Nucleotide-binding</keyword>
<keyword evidence="6 8" id="KW-1133">Transmembrane helix</keyword>
<feature type="domain" description="ABC transporter" evidence="9">
    <location>
        <begin position="478"/>
        <end position="707"/>
    </location>
</feature>
<dbReference type="PROSITE" id="PS00211">
    <property type="entry name" value="ABC_TRANSPORTER_1"/>
    <property type="match status" value="1"/>
</dbReference>
<reference evidence="12 13" key="1">
    <citation type="submission" date="2018-09" db="EMBL/GenBank/DDBJ databases">
        <title>Draft genome of a novel serratia sp. strain with antifungal activity.</title>
        <authorList>
            <person name="Dichmann S.I."/>
            <person name="Park B.P."/>
            <person name="Pathiraja D."/>
            <person name="Choi I.-G."/>
            <person name="Stougaard P."/>
            <person name="Hennessy R.C."/>
        </authorList>
    </citation>
    <scope>NUCLEOTIDE SEQUENCE [LARGE SCALE GENOMIC DNA]</scope>
    <source>
        <strain evidence="12 13">S40</strain>
    </source>
</reference>
<dbReference type="Pfam" id="PF00664">
    <property type="entry name" value="ABC_membrane"/>
    <property type="match status" value="1"/>
</dbReference>
<dbReference type="GO" id="GO:0006508">
    <property type="term" value="P:proteolysis"/>
    <property type="evidence" value="ECO:0007669"/>
    <property type="project" value="InterPro"/>
</dbReference>
<keyword evidence="7 8" id="KW-0472">Membrane</keyword>
<dbReference type="SMART" id="SM00382">
    <property type="entry name" value="AAA"/>
    <property type="match status" value="1"/>
</dbReference>
<evidence type="ECO:0000313" key="12">
    <source>
        <dbReference type="EMBL" id="RJF53494.1"/>
    </source>
</evidence>
<dbReference type="InterPro" id="IPR005074">
    <property type="entry name" value="Peptidase_C39"/>
</dbReference>
<dbReference type="PROSITE" id="PS50990">
    <property type="entry name" value="PEPTIDASE_C39"/>
    <property type="match status" value="1"/>
</dbReference>
<evidence type="ECO:0000259" key="11">
    <source>
        <dbReference type="PROSITE" id="PS50990"/>
    </source>
</evidence>
<dbReference type="SUPFAM" id="SSF90123">
    <property type="entry name" value="ABC transporter transmembrane region"/>
    <property type="match status" value="1"/>
</dbReference>
<dbReference type="GO" id="GO:0008233">
    <property type="term" value="F:peptidase activity"/>
    <property type="evidence" value="ECO:0007669"/>
    <property type="project" value="InterPro"/>
</dbReference>
<keyword evidence="2 8" id="KW-0812">Transmembrane</keyword>
<evidence type="ECO:0000256" key="3">
    <source>
        <dbReference type="ARBA" id="ARBA00022741"/>
    </source>
</evidence>
<dbReference type="Gene3D" id="1.20.1560.10">
    <property type="entry name" value="ABC transporter type 1, transmembrane domain"/>
    <property type="match status" value="1"/>
</dbReference>
<keyword evidence="5 12" id="KW-0067">ATP-binding</keyword>
<dbReference type="InterPro" id="IPR017871">
    <property type="entry name" value="ABC_transporter-like_CS"/>
</dbReference>
<dbReference type="PROSITE" id="PS50893">
    <property type="entry name" value="ABC_TRANSPORTER_2"/>
    <property type="match status" value="1"/>
</dbReference>
<evidence type="ECO:0000256" key="4">
    <source>
        <dbReference type="ARBA" id="ARBA00022801"/>
    </source>
</evidence>
<dbReference type="Gene3D" id="3.40.50.300">
    <property type="entry name" value="P-loop containing nucleotide triphosphate hydrolases"/>
    <property type="match status" value="1"/>
</dbReference>
<evidence type="ECO:0000256" key="7">
    <source>
        <dbReference type="ARBA" id="ARBA00023136"/>
    </source>
</evidence>
<feature type="transmembrane region" description="Helical" evidence="8">
    <location>
        <begin position="165"/>
        <end position="184"/>
    </location>
</feature>
<name>A0AA92X3S1_9GAMM</name>
<dbReference type="InterPro" id="IPR003593">
    <property type="entry name" value="AAA+_ATPase"/>
</dbReference>
<feature type="domain" description="Peptidase C39" evidence="11">
    <location>
        <begin position="11"/>
        <end position="130"/>
    </location>
</feature>
<evidence type="ECO:0000313" key="13">
    <source>
        <dbReference type="Proteomes" id="UP000284338"/>
    </source>
</evidence>
<dbReference type="InterPro" id="IPR039421">
    <property type="entry name" value="Type_1_exporter"/>
</dbReference>
<dbReference type="SUPFAM" id="SSF52540">
    <property type="entry name" value="P-loop containing nucleoside triphosphate hydrolases"/>
    <property type="match status" value="1"/>
</dbReference>
<evidence type="ECO:0000256" key="1">
    <source>
        <dbReference type="ARBA" id="ARBA00004651"/>
    </source>
</evidence>
<dbReference type="PANTHER" id="PTHR43394:SF1">
    <property type="entry name" value="ATP-BINDING CASSETTE SUB-FAMILY B MEMBER 10, MITOCHONDRIAL"/>
    <property type="match status" value="1"/>
</dbReference>
<gene>
    <name evidence="12" type="ORF">D4100_21625</name>
</gene>
<dbReference type="Gene3D" id="3.90.70.10">
    <property type="entry name" value="Cysteine proteinases"/>
    <property type="match status" value="1"/>
</dbReference>
<comment type="subcellular location">
    <subcellularLocation>
        <location evidence="1">Cell membrane</location>
        <topology evidence="1">Multi-pass membrane protein</topology>
    </subcellularLocation>
</comment>
<keyword evidence="13" id="KW-1185">Reference proteome</keyword>
<protein>
    <submittedName>
        <fullName evidence="12">ATP-binding cassette domain-containing protein</fullName>
    </submittedName>
</protein>
<organism evidence="12 13">
    <name type="scientific">Serratia inhibens</name>
    <dbReference type="NCBI Taxonomy" id="2338073"/>
    <lineage>
        <taxon>Bacteria</taxon>
        <taxon>Pseudomonadati</taxon>
        <taxon>Pseudomonadota</taxon>
        <taxon>Gammaproteobacteria</taxon>
        <taxon>Enterobacterales</taxon>
        <taxon>Yersiniaceae</taxon>
        <taxon>Serratia</taxon>
    </lineage>
</organism>
<dbReference type="InterPro" id="IPR011527">
    <property type="entry name" value="ABC1_TM_dom"/>
</dbReference>
<dbReference type="GO" id="GO:0016887">
    <property type="term" value="F:ATP hydrolysis activity"/>
    <property type="evidence" value="ECO:0007669"/>
    <property type="project" value="InterPro"/>
</dbReference>
<comment type="caution">
    <text evidence="12">The sequence shown here is derived from an EMBL/GenBank/DDBJ whole genome shotgun (WGS) entry which is preliminary data.</text>
</comment>
<dbReference type="InterPro" id="IPR003439">
    <property type="entry name" value="ABC_transporter-like_ATP-bd"/>
</dbReference>
<feature type="transmembrane region" description="Helical" evidence="8">
    <location>
        <begin position="398"/>
        <end position="425"/>
    </location>
</feature>
<accession>A0AA92X3S1</accession>
<evidence type="ECO:0000259" key="10">
    <source>
        <dbReference type="PROSITE" id="PS50929"/>
    </source>
</evidence>
<dbReference type="AlphaFoldDB" id="A0AA92X3S1"/>
<evidence type="ECO:0000256" key="6">
    <source>
        <dbReference type="ARBA" id="ARBA00022989"/>
    </source>
</evidence>
<dbReference type="InterPro" id="IPR036640">
    <property type="entry name" value="ABC1_TM_sf"/>
</dbReference>
<dbReference type="PROSITE" id="PS50929">
    <property type="entry name" value="ABC_TM1F"/>
    <property type="match status" value="1"/>
</dbReference>
<dbReference type="GO" id="GO:0005886">
    <property type="term" value="C:plasma membrane"/>
    <property type="evidence" value="ECO:0007669"/>
    <property type="project" value="UniProtKB-SubCell"/>
</dbReference>
<evidence type="ECO:0000256" key="8">
    <source>
        <dbReference type="SAM" id="Phobius"/>
    </source>
</evidence>
<dbReference type="InterPro" id="IPR027417">
    <property type="entry name" value="P-loop_NTPase"/>
</dbReference>
<evidence type="ECO:0000256" key="5">
    <source>
        <dbReference type="ARBA" id="ARBA00022840"/>
    </source>
</evidence>